<dbReference type="Gene3D" id="4.10.640.10">
    <property type="entry name" value="Ribosomal protein S18"/>
    <property type="match status" value="1"/>
</dbReference>
<protein>
    <recommendedName>
        <fullName evidence="4">Small ribosomal subunit protein bS18m</fullName>
    </recommendedName>
</protein>
<organism evidence="6 7">
    <name type="scientific">Tetrapyrgos nigripes</name>
    <dbReference type="NCBI Taxonomy" id="182062"/>
    <lineage>
        <taxon>Eukaryota</taxon>
        <taxon>Fungi</taxon>
        <taxon>Dikarya</taxon>
        <taxon>Basidiomycota</taxon>
        <taxon>Agaricomycotina</taxon>
        <taxon>Agaricomycetes</taxon>
        <taxon>Agaricomycetidae</taxon>
        <taxon>Agaricales</taxon>
        <taxon>Marasmiineae</taxon>
        <taxon>Marasmiaceae</taxon>
        <taxon>Tetrapyrgos</taxon>
    </lineage>
</organism>
<dbReference type="GO" id="GO:0032543">
    <property type="term" value="P:mitochondrial translation"/>
    <property type="evidence" value="ECO:0007669"/>
    <property type="project" value="TreeGrafter"/>
</dbReference>
<dbReference type="HAMAP" id="MF_00270">
    <property type="entry name" value="Ribosomal_bS18"/>
    <property type="match status" value="1"/>
</dbReference>
<keyword evidence="3 5" id="KW-0687">Ribonucleoprotein</keyword>
<evidence type="ECO:0000256" key="2">
    <source>
        <dbReference type="ARBA" id="ARBA00022980"/>
    </source>
</evidence>
<gene>
    <name evidence="6" type="ORF">D9758_004738</name>
</gene>
<evidence type="ECO:0000256" key="4">
    <source>
        <dbReference type="ARBA" id="ARBA00035264"/>
    </source>
</evidence>
<dbReference type="GO" id="GO:0070181">
    <property type="term" value="F:small ribosomal subunit rRNA binding"/>
    <property type="evidence" value="ECO:0007669"/>
    <property type="project" value="TreeGrafter"/>
</dbReference>
<dbReference type="GO" id="GO:0005763">
    <property type="term" value="C:mitochondrial small ribosomal subunit"/>
    <property type="evidence" value="ECO:0007669"/>
    <property type="project" value="TreeGrafter"/>
</dbReference>
<keyword evidence="7" id="KW-1185">Reference proteome</keyword>
<dbReference type="Pfam" id="PF01084">
    <property type="entry name" value="Ribosomal_S18"/>
    <property type="match status" value="1"/>
</dbReference>
<evidence type="ECO:0000313" key="7">
    <source>
        <dbReference type="Proteomes" id="UP000559256"/>
    </source>
</evidence>
<dbReference type="PANTHER" id="PTHR13479">
    <property type="entry name" value="30S RIBOSOMAL PROTEIN S18"/>
    <property type="match status" value="1"/>
</dbReference>
<comment type="caution">
    <text evidence="6">The sequence shown here is derived from an EMBL/GenBank/DDBJ whole genome shotgun (WGS) entry which is preliminary data.</text>
</comment>
<dbReference type="AlphaFoldDB" id="A0A8H5G5W9"/>
<reference evidence="6 7" key="1">
    <citation type="journal article" date="2020" name="ISME J.">
        <title>Uncovering the hidden diversity of litter-decomposition mechanisms in mushroom-forming fungi.</title>
        <authorList>
            <person name="Floudas D."/>
            <person name="Bentzer J."/>
            <person name="Ahren D."/>
            <person name="Johansson T."/>
            <person name="Persson P."/>
            <person name="Tunlid A."/>
        </authorList>
    </citation>
    <scope>NUCLEOTIDE SEQUENCE [LARGE SCALE GENOMIC DNA]</scope>
    <source>
        <strain evidence="6 7">CBS 291.85</strain>
    </source>
</reference>
<comment type="similarity">
    <text evidence="1 5">Belongs to the bacterial ribosomal protein bS18 family.</text>
</comment>
<evidence type="ECO:0000313" key="6">
    <source>
        <dbReference type="EMBL" id="KAF5359014.1"/>
    </source>
</evidence>
<dbReference type="Proteomes" id="UP000559256">
    <property type="component" value="Unassembled WGS sequence"/>
</dbReference>
<dbReference type="InterPro" id="IPR036870">
    <property type="entry name" value="Ribosomal_bS18_sf"/>
</dbReference>
<evidence type="ECO:0000256" key="3">
    <source>
        <dbReference type="ARBA" id="ARBA00023274"/>
    </source>
</evidence>
<sequence>MFSVLRRVARPQSLLRPSVAALSSSARRPAEDDGLTLSDLGTSLQSDEFSASSPSTFQDNNNRSAFRNFEANDFITPNRLSYESVVKRKAAPRKRPAVGPSKKDACKHDPFYLQDVDPLDQALNPSVLSVFVTDMGKILPRSITGLTKKSQRRLGKAIRRAKVMGVIPILRRKNIRSGAADSN</sequence>
<evidence type="ECO:0000256" key="1">
    <source>
        <dbReference type="ARBA" id="ARBA00005589"/>
    </source>
</evidence>
<dbReference type="NCBIfam" id="TIGR00165">
    <property type="entry name" value="S18"/>
    <property type="match status" value="1"/>
</dbReference>
<dbReference type="EMBL" id="JAACJM010000047">
    <property type="protein sequence ID" value="KAF5359014.1"/>
    <property type="molecule type" value="Genomic_DNA"/>
</dbReference>
<accession>A0A8H5G5W9</accession>
<dbReference type="PRINTS" id="PR00974">
    <property type="entry name" value="RIBOSOMALS18"/>
</dbReference>
<keyword evidence="2 5" id="KW-0689">Ribosomal protein</keyword>
<dbReference type="PANTHER" id="PTHR13479:SF40">
    <property type="entry name" value="SMALL RIBOSOMAL SUBUNIT PROTEIN BS18M"/>
    <property type="match status" value="1"/>
</dbReference>
<name>A0A8H5G5W9_9AGAR</name>
<dbReference type="OrthoDB" id="21463at2759"/>
<proteinExistence type="inferred from homology"/>
<dbReference type="InterPro" id="IPR001648">
    <property type="entry name" value="Ribosomal_bS18"/>
</dbReference>
<dbReference type="GO" id="GO:0003735">
    <property type="term" value="F:structural constituent of ribosome"/>
    <property type="evidence" value="ECO:0007669"/>
    <property type="project" value="InterPro"/>
</dbReference>
<evidence type="ECO:0000256" key="5">
    <source>
        <dbReference type="RuleBase" id="RU003910"/>
    </source>
</evidence>
<dbReference type="SUPFAM" id="SSF46911">
    <property type="entry name" value="Ribosomal protein S18"/>
    <property type="match status" value="1"/>
</dbReference>